<sequence>MHLNEEKKSLPPKLSITLKEQIRTLFKMGLLKGKFRLATARSSRSPSQPPGITDPILEEIPCNLRLCHPDHTAWKQPEAVCLFSIGIA</sequence>
<name>A0A8J6K1Z7_ELECQ</name>
<dbReference type="AlphaFoldDB" id="A0A8J6K1Z7"/>
<dbReference type="EMBL" id="WNTK01000011">
    <property type="protein sequence ID" value="KAG9476391.1"/>
    <property type="molecule type" value="Genomic_DNA"/>
</dbReference>
<evidence type="ECO:0000313" key="2">
    <source>
        <dbReference type="Proteomes" id="UP000770717"/>
    </source>
</evidence>
<protein>
    <submittedName>
        <fullName evidence="1">Uncharacterized protein</fullName>
    </submittedName>
</protein>
<proteinExistence type="predicted"/>
<dbReference type="Proteomes" id="UP000770717">
    <property type="component" value="Unassembled WGS sequence"/>
</dbReference>
<evidence type="ECO:0000313" key="1">
    <source>
        <dbReference type="EMBL" id="KAG9476391.1"/>
    </source>
</evidence>
<accession>A0A8J6K1Z7</accession>
<gene>
    <name evidence="1" type="ORF">GDO78_003115</name>
</gene>
<keyword evidence="2" id="KW-1185">Reference proteome</keyword>
<organism evidence="1 2">
    <name type="scientific">Eleutherodactylus coqui</name>
    <name type="common">Puerto Rican coqui</name>
    <dbReference type="NCBI Taxonomy" id="57060"/>
    <lineage>
        <taxon>Eukaryota</taxon>
        <taxon>Metazoa</taxon>
        <taxon>Chordata</taxon>
        <taxon>Craniata</taxon>
        <taxon>Vertebrata</taxon>
        <taxon>Euteleostomi</taxon>
        <taxon>Amphibia</taxon>
        <taxon>Batrachia</taxon>
        <taxon>Anura</taxon>
        <taxon>Neobatrachia</taxon>
        <taxon>Hyloidea</taxon>
        <taxon>Eleutherodactylidae</taxon>
        <taxon>Eleutherodactylinae</taxon>
        <taxon>Eleutherodactylus</taxon>
        <taxon>Eleutherodactylus</taxon>
    </lineage>
</organism>
<reference evidence="1" key="1">
    <citation type="thesis" date="2020" institute="ProQuest LLC" country="789 East Eisenhower Parkway, Ann Arbor, MI, USA">
        <title>Comparative Genomics and Chromosome Evolution.</title>
        <authorList>
            <person name="Mudd A.B."/>
        </authorList>
    </citation>
    <scope>NUCLEOTIDE SEQUENCE</scope>
    <source>
        <strain evidence="1">HN-11 Male</strain>
        <tissue evidence="1">Kidney and liver</tissue>
    </source>
</reference>
<comment type="caution">
    <text evidence="1">The sequence shown here is derived from an EMBL/GenBank/DDBJ whole genome shotgun (WGS) entry which is preliminary data.</text>
</comment>